<dbReference type="Ensembl" id="ENSCCNT00000016532.1">
    <property type="protein sequence ID" value="ENSCCNP00000012593.1"/>
    <property type="gene ID" value="ENSCCNG00000013077.1"/>
</dbReference>
<keyword evidence="3" id="KW-0325">Glycoprotein</keyword>
<feature type="chain" id="PRO_5044665356" evidence="6">
    <location>
        <begin position="20"/>
        <end position="414"/>
    </location>
</feature>
<feature type="region of interest" description="Disordered" evidence="5">
    <location>
        <begin position="22"/>
        <end position="41"/>
    </location>
</feature>
<dbReference type="PANTHER" id="PTHR11461">
    <property type="entry name" value="SERINE PROTEASE INHIBITOR, SERPIN"/>
    <property type="match status" value="1"/>
</dbReference>
<dbReference type="OrthoDB" id="671595at2759"/>
<comment type="similarity">
    <text evidence="1 4">Belongs to the serpin family.</text>
</comment>
<dbReference type="InterPro" id="IPR023795">
    <property type="entry name" value="Serpin_CS"/>
</dbReference>
<evidence type="ECO:0000256" key="4">
    <source>
        <dbReference type="RuleBase" id="RU000411"/>
    </source>
</evidence>
<sequence>MNLVLGLGLLLAGILTAQGLLQPSQSPNSHATTGQDRELKERRNARKLARHNMQFGFKLLKKLSARSPRQNIFFSPMSISTAFSMLSLGAQDSTLAEIKQGFNFKEMSDKDQHQGFHYLLHRLKQESQDIRLDLGNTLFIDQRLQLQQKFLRAAKSMYDAETVPTNFQNLDASQREINDYVSQKTHGRIRNLIRNIDPGTVMLLTNYIFFRARWQYEFDPKETKEEDFLVDGSKSVKVPMMFRGGLYDVAYDDKLSCTILEMPYRGNITATFVLPDEGKLKHLENGLQADIFGKWKKLLSKRVVDVSVPKLHISGTYNLKKTLTQLGIGKIFEENGDLTRISPHRSLRVGEAVHKAELKMDEKGTEGVAGSGAQTLPMETPEDLKINRSFVMMLYEKVTPSIIFLAKIIDPSGK</sequence>
<keyword evidence="9" id="KW-1185">Reference proteome</keyword>
<protein>
    <submittedName>
        <fullName evidence="10">Serpin A12</fullName>
    </submittedName>
</protein>
<name>A0A8B7WAM0_CASCN</name>
<dbReference type="RefSeq" id="XP_020040968.1">
    <property type="nucleotide sequence ID" value="XM_020185379.1"/>
</dbReference>
<evidence type="ECO:0000256" key="5">
    <source>
        <dbReference type="SAM" id="MobiDB-lite"/>
    </source>
</evidence>
<dbReference type="GO" id="GO:0004867">
    <property type="term" value="F:serine-type endopeptidase inhibitor activity"/>
    <property type="evidence" value="ECO:0007669"/>
    <property type="project" value="InterPro"/>
</dbReference>
<dbReference type="InterPro" id="IPR042178">
    <property type="entry name" value="Serpin_sf_1"/>
</dbReference>
<feature type="compositionally biased region" description="Polar residues" evidence="5">
    <location>
        <begin position="22"/>
        <end position="34"/>
    </location>
</feature>
<dbReference type="FunFam" id="2.30.39.10:FF:000003">
    <property type="entry name" value="alpha-1-antitrypsin isoform X1"/>
    <property type="match status" value="1"/>
</dbReference>
<dbReference type="AlphaFoldDB" id="A0A8B7WAM0"/>
<evidence type="ECO:0000313" key="9">
    <source>
        <dbReference type="Proteomes" id="UP001732720"/>
    </source>
</evidence>
<reference evidence="8" key="1">
    <citation type="submission" date="2023-09" db="UniProtKB">
        <authorList>
            <consortium name="Ensembl"/>
        </authorList>
    </citation>
    <scope>IDENTIFICATION</scope>
</reference>
<evidence type="ECO:0000313" key="10">
    <source>
        <dbReference type="RefSeq" id="XP_020040968.1"/>
    </source>
</evidence>
<dbReference type="Gene3D" id="2.30.39.10">
    <property type="entry name" value="Alpha-1-antitrypsin, domain 1"/>
    <property type="match status" value="1"/>
</dbReference>
<dbReference type="FunFam" id="3.30.497.10:FF:000001">
    <property type="entry name" value="Serine protease inhibitor"/>
    <property type="match status" value="1"/>
</dbReference>
<dbReference type="KEGG" id="ccan:109700268"/>
<dbReference type="GeneID" id="109700268"/>
<dbReference type="InterPro" id="IPR042185">
    <property type="entry name" value="Serpin_sf_2"/>
</dbReference>
<organism evidence="10">
    <name type="scientific">Castor canadensis</name>
    <name type="common">American beaver</name>
    <dbReference type="NCBI Taxonomy" id="51338"/>
    <lineage>
        <taxon>Eukaryota</taxon>
        <taxon>Metazoa</taxon>
        <taxon>Chordata</taxon>
        <taxon>Craniata</taxon>
        <taxon>Vertebrata</taxon>
        <taxon>Euteleostomi</taxon>
        <taxon>Mammalia</taxon>
        <taxon>Eutheria</taxon>
        <taxon>Euarchontoglires</taxon>
        <taxon>Glires</taxon>
        <taxon>Rodentia</taxon>
        <taxon>Castorimorpha</taxon>
        <taxon>Castoridae</taxon>
        <taxon>Castor</taxon>
    </lineage>
</organism>
<dbReference type="Proteomes" id="UP001732720">
    <property type="component" value="Chromosome 3"/>
</dbReference>
<evidence type="ECO:0000256" key="2">
    <source>
        <dbReference type="ARBA" id="ARBA00022729"/>
    </source>
</evidence>
<reference evidence="10" key="2">
    <citation type="submission" date="2025-04" db="UniProtKB">
        <authorList>
            <consortium name="RefSeq"/>
        </authorList>
    </citation>
    <scope>IDENTIFICATION</scope>
    <source>
        <tissue evidence="10">Leukocyte</tissue>
    </source>
</reference>
<evidence type="ECO:0000256" key="1">
    <source>
        <dbReference type="ARBA" id="ARBA00009500"/>
    </source>
</evidence>
<dbReference type="PROSITE" id="PS00284">
    <property type="entry name" value="SERPIN"/>
    <property type="match status" value="1"/>
</dbReference>
<dbReference type="RefSeq" id="XP_073923322.1">
    <property type="nucleotide sequence ID" value="XM_074067221.1"/>
</dbReference>
<evidence type="ECO:0000256" key="6">
    <source>
        <dbReference type="SAM" id="SignalP"/>
    </source>
</evidence>
<accession>A0A8B7WAM0</accession>
<dbReference type="SUPFAM" id="SSF56574">
    <property type="entry name" value="Serpins"/>
    <property type="match status" value="1"/>
</dbReference>
<dbReference type="InterPro" id="IPR023796">
    <property type="entry name" value="Serpin_dom"/>
</dbReference>
<evidence type="ECO:0000313" key="8">
    <source>
        <dbReference type="Ensembl" id="ENSCCNP00000012593.1"/>
    </source>
</evidence>
<dbReference type="Gene3D" id="3.30.497.10">
    <property type="entry name" value="Antithrombin, subunit I, domain 2"/>
    <property type="match status" value="1"/>
</dbReference>
<proteinExistence type="inferred from homology"/>
<feature type="domain" description="Serpin" evidence="7">
    <location>
        <begin position="57"/>
        <end position="411"/>
    </location>
</feature>
<dbReference type="PANTHER" id="PTHR11461:SF157">
    <property type="entry name" value="SERPIN A12"/>
    <property type="match status" value="1"/>
</dbReference>
<gene>
    <name evidence="8 10" type="primary">Serpina12</name>
</gene>
<keyword evidence="2 6" id="KW-0732">Signal</keyword>
<dbReference type="GO" id="GO:0005615">
    <property type="term" value="C:extracellular space"/>
    <property type="evidence" value="ECO:0007669"/>
    <property type="project" value="InterPro"/>
</dbReference>
<dbReference type="SMART" id="SM00093">
    <property type="entry name" value="SERPIN"/>
    <property type="match status" value="1"/>
</dbReference>
<dbReference type="CTD" id="145264"/>
<dbReference type="Pfam" id="PF00079">
    <property type="entry name" value="Serpin"/>
    <property type="match status" value="1"/>
</dbReference>
<dbReference type="InterPro" id="IPR000215">
    <property type="entry name" value="Serpin_fam"/>
</dbReference>
<feature type="signal peptide" evidence="6">
    <location>
        <begin position="1"/>
        <end position="19"/>
    </location>
</feature>
<evidence type="ECO:0000256" key="3">
    <source>
        <dbReference type="ARBA" id="ARBA00023180"/>
    </source>
</evidence>
<evidence type="ECO:0000259" key="7">
    <source>
        <dbReference type="SMART" id="SM00093"/>
    </source>
</evidence>
<dbReference type="InterPro" id="IPR036186">
    <property type="entry name" value="Serpin_sf"/>
</dbReference>